<accession>A0A1Y2CNQ9</accession>
<comment type="caution">
    <text evidence="3">The sequence shown here is derived from an EMBL/GenBank/DDBJ whole genome shotgun (WGS) entry which is preliminary data.</text>
</comment>
<organism evidence="3 4">
    <name type="scientific">Rhizoclosmatium globosum</name>
    <dbReference type="NCBI Taxonomy" id="329046"/>
    <lineage>
        <taxon>Eukaryota</taxon>
        <taxon>Fungi</taxon>
        <taxon>Fungi incertae sedis</taxon>
        <taxon>Chytridiomycota</taxon>
        <taxon>Chytridiomycota incertae sedis</taxon>
        <taxon>Chytridiomycetes</taxon>
        <taxon>Chytridiales</taxon>
        <taxon>Chytriomycetaceae</taxon>
        <taxon>Rhizoclosmatium</taxon>
    </lineage>
</organism>
<protein>
    <recommendedName>
        <fullName evidence="5">Pentacotripeptide-repeat region of PRORP domain-containing protein</fullName>
    </recommendedName>
</protein>
<evidence type="ECO:0000256" key="1">
    <source>
        <dbReference type="PROSITE-ProRule" id="PRU00708"/>
    </source>
</evidence>
<dbReference type="PANTHER" id="PTHR46862">
    <property type="entry name" value="OS07G0661900 PROTEIN"/>
    <property type="match status" value="1"/>
</dbReference>
<dbReference type="EMBL" id="MCGO01000011">
    <property type="protein sequence ID" value="ORY48670.1"/>
    <property type="molecule type" value="Genomic_DNA"/>
</dbReference>
<feature type="chain" id="PRO_5012101489" description="Pentacotripeptide-repeat region of PRORP domain-containing protein" evidence="2">
    <location>
        <begin position="27"/>
        <end position="295"/>
    </location>
</feature>
<dbReference type="Pfam" id="PF01535">
    <property type="entry name" value="PPR"/>
    <property type="match status" value="2"/>
</dbReference>
<dbReference type="InterPro" id="IPR011990">
    <property type="entry name" value="TPR-like_helical_dom_sf"/>
</dbReference>
<dbReference type="AlphaFoldDB" id="A0A1Y2CNQ9"/>
<evidence type="ECO:0008006" key="5">
    <source>
        <dbReference type="Google" id="ProtNLM"/>
    </source>
</evidence>
<keyword evidence="2" id="KW-0732">Signal</keyword>
<reference evidence="3 4" key="1">
    <citation type="submission" date="2016-07" db="EMBL/GenBank/DDBJ databases">
        <title>Pervasive Adenine N6-methylation of Active Genes in Fungi.</title>
        <authorList>
            <consortium name="DOE Joint Genome Institute"/>
            <person name="Mondo S.J."/>
            <person name="Dannebaum R.O."/>
            <person name="Kuo R.C."/>
            <person name="Labutti K."/>
            <person name="Haridas S."/>
            <person name="Kuo A."/>
            <person name="Salamov A."/>
            <person name="Ahrendt S.R."/>
            <person name="Lipzen A."/>
            <person name="Sullivan W."/>
            <person name="Andreopoulos W.B."/>
            <person name="Clum A."/>
            <person name="Lindquist E."/>
            <person name="Daum C."/>
            <person name="Ramamoorthy G.K."/>
            <person name="Gryganskyi A."/>
            <person name="Culley D."/>
            <person name="Magnuson J.K."/>
            <person name="James T.Y."/>
            <person name="O'Malley M.A."/>
            <person name="Stajich J.E."/>
            <person name="Spatafora J.W."/>
            <person name="Visel A."/>
            <person name="Grigoriev I.V."/>
        </authorList>
    </citation>
    <scope>NUCLEOTIDE SEQUENCE [LARGE SCALE GENOMIC DNA]</scope>
    <source>
        <strain evidence="3 4">JEL800</strain>
    </source>
</reference>
<sequence length="295" mass="34437">MRFHKLRLFKLCSMWLVLLFTSYCESLHSHSSIIKHAKQSAVRPLLDTFRLLNHYYPEDELRKTYGILIDACGQRQPKPHIRLMEKAFNVAVNQKKIHLSHYIFGSMFVGYARAGKIELMIDMLETMESKYELRPNAILYSHIIDAFGKAGRVEEMMMWFAKLRKAKLEQPDHIVYNTMITAFGKAGKLDHMIDIYYVLIEGLENGSIQLNSLYELHQQQLKRMRSWRRPKSDKFLAVSKDSAAAKNEMITTYKTMLEAFVNQGEFGRVVWVYDEMTKRGIPYDSVSLITHGNKL</sequence>
<gene>
    <name evidence="3" type="ORF">BCR33DRAFT_714399</name>
</gene>
<keyword evidence="4" id="KW-1185">Reference proteome</keyword>
<dbReference type="Pfam" id="PF13812">
    <property type="entry name" value="PPR_3"/>
    <property type="match status" value="1"/>
</dbReference>
<feature type="signal peptide" evidence="2">
    <location>
        <begin position="1"/>
        <end position="26"/>
    </location>
</feature>
<proteinExistence type="predicted"/>
<feature type="repeat" description="PPR" evidence="1">
    <location>
        <begin position="136"/>
        <end position="170"/>
    </location>
</feature>
<name>A0A1Y2CNQ9_9FUNG</name>
<dbReference type="OrthoDB" id="185373at2759"/>
<evidence type="ECO:0000256" key="2">
    <source>
        <dbReference type="SAM" id="SignalP"/>
    </source>
</evidence>
<dbReference type="Gene3D" id="1.25.40.10">
    <property type="entry name" value="Tetratricopeptide repeat domain"/>
    <property type="match status" value="1"/>
</dbReference>
<dbReference type="InterPro" id="IPR002885">
    <property type="entry name" value="PPR_rpt"/>
</dbReference>
<feature type="repeat" description="PPR" evidence="1">
    <location>
        <begin position="249"/>
        <end position="283"/>
    </location>
</feature>
<dbReference type="PROSITE" id="PS51375">
    <property type="entry name" value="PPR"/>
    <property type="match status" value="2"/>
</dbReference>
<dbReference type="Proteomes" id="UP000193642">
    <property type="component" value="Unassembled WGS sequence"/>
</dbReference>
<dbReference type="PANTHER" id="PTHR46862:SF5">
    <property type="entry name" value="OS02G0170000 PROTEIN"/>
    <property type="match status" value="1"/>
</dbReference>
<evidence type="ECO:0000313" key="3">
    <source>
        <dbReference type="EMBL" id="ORY48670.1"/>
    </source>
</evidence>
<evidence type="ECO:0000313" key="4">
    <source>
        <dbReference type="Proteomes" id="UP000193642"/>
    </source>
</evidence>
<dbReference type="STRING" id="329046.A0A1Y2CNQ9"/>
<dbReference type="NCBIfam" id="TIGR00756">
    <property type="entry name" value="PPR"/>
    <property type="match status" value="4"/>
</dbReference>